<protein>
    <submittedName>
        <fullName evidence="4">DUF1461 domain-containing protein</fullName>
    </submittedName>
</protein>
<dbReference type="OrthoDB" id="4804608at2"/>
<proteinExistence type="predicted"/>
<evidence type="ECO:0000256" key="2">
    <source>
        <dbReference type="SAM" id="MobiDB-lite"/>
    </source>
</evidence>
<name>A0A3A4F2K7_9MICC</name>
<feature type="region of interest" description="Disordered" evidence="2">
    <location>
        <begin position="1"/>
        <end position="187"/>
    </location>
</feature>
<feature type="compositionally biased region" description="Basic and acidic residues" evidence="2">
    <location>
        <begin position="66"/>
        <end position="75"/>
    </location>
</feature>
<accession>A0A3A4F2K7</accession>
<sequence>MSQNPDEPREETSEDKSFESGLDYGAFASAEPDFPEDHLGEESSRKDNDSTQPSSEPAAGVPAPADRSKDDREAQPTEVVPPMGQQQTDTRSLSDESAAAPSATSADRVGGTDSATTGAPAAADEQRTTALPREHSPAQRTESPAVSTASPVTPRHQRSPDQPAATVRREQTAVPPNEDELQEEVEKDKRGVSRFFTVLIAIFTPLLFAVLAIRLVASPIFLMFTYWRPGFPSDPGGWDLRERLLYGSYGTDFLLNGADSRYLAQLAPNGEPLFTDDEVAHMADVKILLWYAMIIGVGLLLLTLLMALLLRSWRPGGLARGVFAGAWATIGLMVAVAVLAIVDWQLFFTEFHNLFFPQGNWSFPSDSTLIRLYPEQFWIDAGIWLAALLLIFSIVALLITWPTKRRRARRAERLAEVQERKRAKLEDELNKAAADS</sequence>
<dbReference type="RefSeq" id="WP_119902867.1">
    <property type="nucleotide sequence ID" value="NZ_QYZP01000002.1"/>
</dbReference>
<dbReference type="EMBL" id="QYZP01000002">
    <property type="protein sequence ID" value="RJN32078.1"/>
    <property type="molecule type" value="Genomic_DNA"/>
</dbReference>
<dbReference type="Pfam" id="PF07314">
    <property type="entry name" value="Lit"/>
    <property type="match status" value="1"/>
</dbReference>
<feature type="transmembrane region" description="Helical" evidence="3">
    <location>
        <begin position="288"/>
        <end position="310"/>
    </location>
</feature>
<dbReference type="InterPro" id="IPR010178">
    <property type="entry name" value="Lit"/>
</dbReference>
<comment type="caution">
    <text evidence="4">The sequence shown here is derived from an EMBL/GenBank/DDBJ whole genome shotgun (WGS) entry which is preliminary data.</text>
</comment>
<feature type="transmembrane region" description="Helical" evidence="3">
    <location>
        <begin position="195"/>
        <end position="227"/>
    </location>
</feature>
<dbReference type="AlphaFoldDB" id="A0A3A4F2K7"/>
<evidence type="ECO:0000256" key="3">
    <source>
        <dbReference type="SAM" id="Phobius"/>
    </source>
</evidence>
<evidence type="ECO:0000256" key="1">
    <source>
        <dbReference type="SAM" id="Coils"/>
    </source>
</evidence>
<feature type="compositionally biased region" description="Basic and acidic residues" evidence="2">
    <location>
        <begin position="1"/>
        <end position="18"/>
    </location>
</feature>
<keyword evidence="3" id="KW-0812">Transmembrane</keyword>
<feature type="transmembrane region" description="Helical" evidence="3">
    <location>
        <begin position="381"/>
        <end position="401"/>
    </location>
</feature>
<feature type="transmembrane region" description="Helical" evidence="3">
    <location>
        <begin position="322"/>
        <end position="342"/>
    </location>
</feature>
<gene>
    <name evidence="4" type="ORF">D3250_08320</name>
</gene>
<reference evidence="4 5" key="1">
    <citation type="submission" date="2018-09" db="EMBL/GenBank/DDBJ databases">
        <title>Nesterenkonia natronophila sp. nov., an alkaliphilic actinobacteriume isolated from a soda lake, and emended description of the genus Nesterenkonia.</title>
        <authorList>
            <person name="Menes R.J."/>
            <person name="Iriarte A."/>
        </authorList>
    </citation>
    <scope>NUCLEOTIDE SEQUENCE [LARGE SCALE GENOMIC DNA]</scope>
    <source>
        <strain evidence="4 5">M8</strain>
    </source>
</reference>
<organism evidence="4 5">
    <name type="scientific">Nesterenkonia natronophila</name>
    <dbReference type="NCBI Taxonomy" id="2174932"/>
    <lineage>
        <taxon>Bacteria</taxon>
        <taxon>Bacillati</taxon>
        <taxon>Actinomycetota</taxon>
        <taxon>Actinomycetes</taxon>
        <taxon>Micrococcales</taxon>
        <taxon>Micrococcaceae</taxon>
        <taxon>Nesterenkonia</taxon>
    </lineage>
</organism>
<keyword evidence="5" id="KW-1185">Reference proteome</keyword>
<feature type="coiled-coil region" evidence="1">
    <location>
        <begin position="408"/>
        <end position="435"/>
    </location>
</feature>
<dbReference type="Proteomes" id="UP000266615">
    <property type="component" value="Unassembled WGS sequence"/>
</dbReference>
<keyword evidence="3" id="KW-0472">Membrane</keyword>
<feature type="compositionally biased region" description="Basic and acidic residues" evidence="2">
    <location>
        <begin position="35"/>
        <end position="49"/>
    </location>
</feature>
<keyword evidence="3" id="KW-1133">Transmembrane helix</keyword>
<evidence type="ECO:0000313" key="5">
    <source>
        <dbReference type="Proteomes" id="UP000266615"/>
    </source>
</evidence>
<feature type="compositionally biased region" description="Polar residues" evidence="2">
    <location>
        <begin position="138"/>
        <end position="151"/>
    </location>
</feature>
<keyword evidence="1" id="KW-0175">Coiled coil</keyword>
<evidence type="ECO:0000313" key="4">
    <source>
        <dbReference type="EMBL" id="RJN32078.1"/>
    </source>
</evidence>
<feature type="compositionally biased region" description="Basic and acidic residues" evidence="2">
    <location>
        <begin position="124"/>
        <end position="137"/>
    </location>
</feature>